<gene>
    <name evidence="1" type="ORF">NDU88_005089</name>
</gene>
<keyword evidence="2" id="KW-1185">Reference proteome</keyword>
<reference evidence="1" key="1">
    <citation type="journal article" date="2022" name="bioRxiv">
        <title>Sequencing and chromosome-scale assembly of the giantPleurodeles waltlgenome.</title>
        <authorList>
            <person name="Brown T."/>
            <person name="Elewa A."/>
            <person name="Iarovenko S."/>
            <person name="Subramanian E."/>
            <person name="Araus A.J."/>
            <person name="Petzold A."/>
            <person name="Susuki M."/>
            <person name="Suzuki K.-i.T."/>
            <person name="Hayashi T."/>
            <person name="Toyoda A."/>
            <person name="Oliveira C."/>
            <person name="Osipova E."/>
            <person name="Leigh N.D."/>
            <person name="Simon A."/>
            <person name="Yun M.H."/>
        </authorList>
    </citation>
    <scope>NUCLEOTIDE SEQUENCE</scope>
    <source>
        <strain evidence="1">20211129_DDA</strain>
        <tissue evidence="1">Liver</tissue>
    </source>
</reference>
<proteinExistence type="predicted"/>
<dbReference type="EMBL" id="JANPWB010000012">
    <property type="protein sequence ID" value="KAJ1116884.1"/>
    <property type="molecule type" value="Genomic_DNA"/>
</dbReference>
<dbReference type="Proteomes" id="UP001066276">
    <property type="component" value="Chromosome 8"/>
</dbReference>
<name>A0AAV7NQF1_PLEWA</name>
<accession>A0AAV7NQF1</accession>
<comment type="caution">
    <text evidence="1">The sequence shown here is derived from an EMBL/GenBank/DDBJ whole genome shotgun (WGS) entry which is preliminary data.</text>
</comment>
<organism evidence="1 2">
    <name type="scientific">Pleurodeles waltl</name>
    <name type="common">Iberian ribbed newt</name>
    <dbReference type="NCBI Taxonomy" id="8319"/>
    <lineage>
        <taxon>Eukaryota</taxon>
        <taxon>Metazoa</taxon>
        <taxon>Chordata</taxon>
        <taxon>Craniata</taxon>
        <taxon>Vertebrata</taxon>
        <taxon>Euteleostomi</taxon>
        <taxon>Amphibia</taxon>
        <taxon>Batrachia</taxon>
        <taxon>Caudata</taxon>
        <taxon>Salamandroidea</taxon>
        <taxon>Salamandridae</taxon>
        <taxon>Pleurodelinae</taxon>
        <taxon>Pleurodeles</taxon>
    </lineage>
</organism>
<evidence type="ECO:0000313" key="2">
    <source>
        <dbReference type="Proteomes" id="UP001066276"/>
    </source>
</evidence>
<sequence length="72" mass="8516">MGSERRNMRKVKHEDRGLQWRAEPRKVAPIRCCELAEARKEIRHPRNASSEGNIITRELTMRLGLEEAYVRE</sequence>
<dbReference type="AlphaFoldDB" id="A0AAV7NQF1"/>
<evidence type="ECO:0000313" key="1">
    <source>
        <dbReference type="EMBL" id="KAJ1116884.1"/>
    </source>
</evidence>
<protein>
    <submittedName>
        <fullName evidence="1">Uncharacterized protein</fullName>
    </submittedName>
</protein>